<sequence length="486" mass="53280">MTSDNCLFVRYAREWAAGAKPYVVWYDSKPPVVFWIFRAIDFGDPRVDVYVAGAVLAAAAAAELRRALLAVSQPVAGSFAGLFYVAWTGMFGYQHLYDAFALPTAVLATAWLGLAAARGSRAYTAAAGVAYGVLVGCFPPAAVYLIAWLPFLFLGARKHGPRFARTGLLLFFVGVAGVWVPVVAHAVRGGYWDGFVGALAANRRYGALDRVPLATHFDRWCAEWYRLVTAGGAFPAFAVCGSLAGLVGGWRRVSREVRVWAVVAGLWLVAAQAGTFPGGRHFGPYYSFLLGPLAVLGSLGWAAVPPALSVRGFCRVLIGAFVAATLTTHWIARYSVYRAYDMKTTDSFRTPIWHMTYFIDAMIPADEPVLVCVWGRDTEIYWQAPRPAPSPHIIPWNLVEIRPELFAAWADDVLRNPPQWIITDNVLLGPGATDDFLRVLAPQWGGATLTDTPSYIRLRQFVRDRYDLVNGTGDMLILRRKPLPAG</sequence>
<feature type="transmembrane region" description="Helical" evidence="1">
    <location>
        <begin position="67"/>
        <end position="87"/>
    </location>
</feature>
<feature type="transmembrane region" description="Helical" evidence="1">
    <location>
        <begin position="168"/>
        <end position="187"/>
    </location>
</feature>
<keyword evidence="1" id="KW-0812">Transmembrane</keyword>
<name>A0A225DTU5_9BACT</name>
<gene>
    <name evidence="2" type="ORF">FRUB_02395</name>
</gene>
<feature type="transmembrane region" description="Helical" evidence="1">
    <location>
        <begin position="285"/>
        <end position="304"/>
    </location>
</feature>
<keyword evidence="1" id="KW-1133">Transmembrane helix</keyword>
<keyword evidence="1" id="KW-0472">Membrane</keyword>
<evidence type="ECO:0000313" key="3">
    <source>
        <dbReference type="Proteomes" id="UP000214646"/>
    </source>
</evidence>
<dbReference type="Proteomes" id="UP000214646">
    <property type="component" value="Unassembled WGS sequence"/>
</dbReference>
<comment type="caution">
    <text evidence="2">The sequence shown here is derived from an EMBL/GenBank/DDBJ whole genome shotgun (WGS) entry which is preliminary data.</text>
</comment>
<evidence type="ECO:0000313" key="2">
    <source>
        <dbReference type="EMBL" id="OWK44463.1"/>
    </source>
</evidence>
<accession>A0A225DTU5</accession>
<feature type="transmembrane region" description="Helical" evidence="1">
    <location>
        <begin position="259"/>
        <end position="279"/>
    </location>
</feature>
<organism evidence="2 3">
    <name type="scientific">Fimbriiglobus ruber</name>
    <dbReference type="NCBI Taxonomy" id="1908690"/>
    <lineage>
        <taxon>Bacteria</taxon>
        <taxon>Pseudomonadati</taxon>
        <taxon>Planctomycetota</taxon>
        <taxon>Planctomycetia</taxon>
        <taxon>Gemmatales</taxon>
        <taxon>Gemmataceae</taxon>
        <taxon>Fimbriiglobus</taxon>
    </lineage>
</organism>
<protein>
    <recommendedName>
        <fullName evidence="4">Glycosyltransferase RgtA/B/C/D-like domain-containing protein</fullName>
    </recommendedName>
</protein>
<reference evidence="3" key="1">
    <citation type="submission" date="2017-06" db="EMBL/GenBank/DDBJ databases">
        <title>Genome analysis of Fimbriiglobus ruber SP5, the first member of the order Planctomycetales with confirmed chitinolytic capability.</title>
        <authorList>
            <person name="Ravin N.V."/>
            <person name="Rakitin A.L."/>
            <person name="Ivanova A.A."/>
            <person name="Beletsky A.V."/>
            <person name="Kulichevskaya I.S."/>
            <person name="Mardanov A.V."/>
            <person name="Dedysh S.N."/>
        </authorList>
    </citation>
    <scope>NUCLEOTIDE SEQUENCE [LARGE SCALE GENOMIC DNA]</scope>
    <source>
        <strain evidence="3">SP5</strain>
    </source>
</reference>
<feature type="transmembrane region" description="Helical" evidence="1">
    <location>
        <begin position="316"/>
        <end position="332"/>
    </location>
</feature>
<feature type="transmembrane region" description="Helical" evidence="1">
    <location>
        <begin position="224"/>
        <end position="247"/>
    </location>
</feature>
<feature type="transmembrane region" description="Helical" evidence="1">
    <location>
        <begin position="129"/>
        <end position="156"/>
    </location>
</feature>
<proteinExistence type="predicted"/>
<evidence type="ECO:0000256" key="1">
    <source>
        <dbReference type="SAM" id="Phobius"/>
    </source>
</evidence>
<dbReference type="EMBL" id="NIDE01000003">
    <property type="protein sequence ID" value="OWK44463.1"/>
    <property type="molecule type" value="Genomic_DNA"/>
</dbReference>
<evidence type="ECO:0008006" key="4">
    <source>
        <dbReference type="Google" id="ProtNLM"/>
    </source>
</evidence>
<dbReference type="AlphaFoldDB" id="A0A225DTU5"/>
<keyword evidence="3" id="KW-1185">Reference proteome</keyword>